<keyword evidence="1" id="KW-0479">Metal-binding</keyword>
<evidence type="ECO:0000256" key="1">
    <source>
        <dbReference type="ARBA" id="ARBA00022723"/>
    </source>
</evidence>
<dbReference type="Gene3D" id="3.40.630.10">
    <property type="entry name" value="Zn peptidases"/>
    <property type="match status" value="2"/>
</dbReference>
<comment type="caution">
    <text evidence="4">The sequence shown here is derived from an EMBL/GenBank/DDBJ whole genome shotgun (WGS) entry which is preliminary data.</text>
</comment>
<protein>
    <submittedName>
        <fullName evidence="4">M20/M25/M40 family metallo-hydrolase</fullName>
    </submittedName>
</protein>
<dbReference type="SUPFAM" id="SSF53187">
    <property type="entry name" value="Zn-dependent exopeptidases"/>
    <property type="match status" value="1"/>
</dbReference>
<organism evidence="4 5">
    <name type="scientific">Mycolicibacterium sphagni</name>
    <dbReference type="NCBI Taxonomy" id="1786"/>
    <lineage>
        <taxon>Bacteria</taxon>
        <taxon>Bacillati</taxon>
        <taxon>Actinomycetota</taxon>
        <taxon>Actinomycetes</taxon>
        <taxon>Mycobacteriales</taxon>
        <taxon>Mycobacteriaceae</taxon>
        <taxon>Mycolicibacterium</taxon>
    </lineage>
</organism>
<feature type="domain" description="Peptidase M20 dimerisation" evidence="3">
    <location>
        <begin position="196"/>
        <end position="303"/>
    </location>
</feature>
<dbReference type="PANTHER" id="PTHR43808:SF25">
    <property type="entry name" value="PEPTIDASE M20 DIMERISATION DOMAIN-CONTAINING PROTEIN"/>
    <property type="match status" value="1"/>
</dbReference>
<dbReference type="Gene3D" id="3.30.70.360">
    <property type="match status" value="1"/>
</dbReference>
<proteinExistence type="predicted"/>
<evidence type="ECO:0000313" key="5">
    <source>
        <dbReference type="Proteomes" id="UP000708347"/>
    </source>
</evidence>
<dbReference type="SUPFAM" id="SSF55031">
    <property type="entry name" value="Bacterial exopeptidase dimerisation domain"/>
    <property type="match status" value="1"/>
</dbReference>
<keyword evidence="2" id="KW-0378">Hydrolase</keyword>
<sequence length="411" mass="43897">MPLFGCRSINNTEGEHHMTVTRDEAVELLEAMVRIDSVTPWLIPGGAGEGEVARFIRDWLADLGLEVTLDEVEPGRPNVLAWLRGSAPGPTICLSAHSDTVGYAAWPDRALNPVIEGDRMVGLGVADDKGGCAAAMLAVREIIRSGEPLAGNVLVALVIDEEGISIGTEHLVAHHADEIDLAINLEPDGSHTIFGEHQGFGWIDIVVFGEPAHGSAPDKGVDAIVHMAEVVTRLHRLDETRWKPNPDPKNGRTVFHTGTIRGGTDYATYPNEAVLGIEIGTQPGETLADRVAEIEAIFDEVKKTEPRFRGEVRVQLDRDPFTGVGNEALLNALGEATEAVNGVRSPVTGLNAWTDAALFQSAGIPTVLFGPEGGNYHAADEWVSIPDMIATAEILRRAVVTLLGAAVPTAK</sequence>
<name>A0ABX2JN76_9MYCO</name>
<reference evidence="4 5" key="1">
    <citation type="submission" date="2019-05" db="EMBL/GenBank/DDBJ databases">
        <title>Mycolicibacterium sphagni ENV482 genome assembly.</title>
        <authorList>
            <person name="Chen W."/>
            <person name="Faulkner N.W."/>
            <person name="Hyman M.R."/>
        </authorList>
    </citation>
    <scope>NUCLEOTIDE SEQUENCE [LARGE SCALE GENOMIC DNA]</scope>
    <source>
        <strain evidence="4 5">ENV482</strain>
    </source>
</reference>
<dbReference type="InterPro" id="IPR050072">
    <property type="entry name" value="Peptidase_M20A"/>
</dbReference>
<evidence type="ECO:0000256" key="2">
    <source>
        <dbReference type="ARBA" id="ARBA00022801"/>
    </source>
</evidence>
<dbReference type="PANTHER" id="PTHR43808">
    <property type="entry name" value="ACETYLORNITHINE DEACETYLASE"/>
    <property type="match status" value="1"/>
</dbReference>
<evidence type="ECO:0000259" key="3">
    <source>
        <dbReference type="Pfam" id="PF07687"/>
    </source>
</evidence>
<dbReference type="EMBL" id="VBSB01000003">
    <property type="protein sequence ID" value="NTY58930.1"/>
    <property type="molecule type" value="Genomic_DNA"/>
</dbReference>
<dbReference type="Pfam" id="PF07687">
    <property type="entry name" value="M20_dimer"/>
    <property type="match status" value="1"/>
</dbReference>
<keyword evidence="5" id="KW-1185">Reference proteome</keyword>
<dbReference type="InterPro" id="IPR011650">
    <property type="entry name" value="Peptidase_M20_dimer"/>
</dbReference>
<dbReference type="InterPro" id="IPR036264">
    <property type="entry name" value="Bact_exopeptidase_dim_dom"/>
</dbReference>
<dbReference type="InterPro" id="IPR002933">
    <property type="entry name" value="Peptidase_M20"/>
</dbReference>
<accession>A0ABX2JN76</accession>
<dbReference type="Proteomes" id="UP000708347">
    <property type="component" value="Unassembled WGS sequence"/>
</dbReference>
<evidence type="ECO:0000313" key="4">
    <source>
        <dbReference type="EMBL" id="NTY58930.1"/>
    </source>
</evidence>
<gene>
    <name evidence="4" type="ORF">FEG63_05100</name>
</gene>
<dbReference type="Pfam" id="PF01546">
    <property type="entry name" value="Peptidase_M20"/>
    <property type="match status" value="1"/>
</dbReference>